<dbReference type="Proteomes" id="UP000054279">
    <property type="component" value="Unassembled WGS sequence"/>
</dbReference>
<dbReference type="PANTHER" id="PTHR43394">
    <property type="entry name" value="ATP-DEPENDENT PERMEASE MDL1, MITOCHONDRIAL"/>
    <property type="match status" value="1"/>
</dbReference>
<dbReference type="Gene3D" id="3.40.50.300">
    <property type="entry name" value="P-loop containing nucleotide triphosphate hydrolases"/>
    <property type="match status" value="1"/>
</dbReference>
<gene>
    <name evidence="4" type="ORF">M422DRAFT_250744</name>
</gene>
<dbReference type="EMBL" id="KN837110">
    <property type="protein sequence ID" value="KIJ45956.1"/>
    <property type="molecule type" value="Genomic_DNA"/>
</dbReference>
<dbReference type="GO" id="GO:0015421">
    <property type="term" value="F:ABC-type oligopeptide transporter activity"/>
    <property type="evidence" value="ECO:0007669"/>
    <property type="project" value="TreeGrafter"/>
</dbReference>
<dbReference type="SMART" id="SM00382">
    <property type="entry name" value="AAA"/>
    <property type="match status" value="1"/>
</dbReference>
<reference evidence="4 5" key="1">
    <citation type="submission" date="2014-06" db="EMBL/GenBank/DDBJ databases">
        <title>Evolutionary Origins and Diversification of the Mycorrhizal Mutualists.</title>
        <authorList>
            <consortium name="DOE Joint Genome Institute"/>
            <consortium name="Mycorrhizal Genomics Consortium"/>
            <person name="Kohler A."/>
            <person name="Kuo A."/>
            <person name="Nagy L.G."/>
            <person name="Floudas D."/>
            <person name="Copeland A."/>
            <person name="Barry K.W."/>
            <person name="Cichocki N."/>
            <person name="Veneault-Fourrey C."/>
            <person name="LaButti K."/>
            <person name="Lindquist E.A."/>
            <person name="Lipzen A."/>
            <person name="Lundell T."/>
            <person name="Morin E."/>
            <person name="Murat C."/>
            <person name="Riley R."/>
            <person name="Ohm R."/>
            <person name="Sun H."/>
            <person name="Tunlid A."/>
            <person name="Henrissat B."/>
            <person name="Grigoriev I.V."/>
            <person name="Hibbett D.S."/>
            <person name="Martin F."/>
        </authorList>
    </citation>
    <scope>NUCLEOTIDE SEQUENCE [LARGE SCALE GENOMIC DNA]</scope>
    <source>
        <strain evidence="4 5">SS14</strain>
    </source>
</reference>
<dbReference type="HOGENOM" id="CLU_000604_63_0_1"/>
<dbReference type="Pfam" id="PF00005">
    <property type="entry name" value="ABC_tran"/>
    <property type="match status" value="1"/>
</dbReference>
<evidence type="ECO:0000256" key="1">
    <source>
        <dbReference type="ARBA" id="ARBA00022741"/>
    </source>
</evidence>
<evidence type="ECO:0000313" key="4">
    <source>
        <dbReference type="EMBL" id="KIJ45956.1"/>
    </source>
</evidence>
<keyword evidence="5" id="KW-1185">Reference proteome</keyword>
<protein>
    <recommendedName>
        <fullName evidence="3">ABC transporter domain-containing protein</fullName>
    </recommendedName>
</protein>
<evidence type="ECO:0000259" key="3">
    <source>
        <dbReference type="PROSITE" id="PS50893"/>
    </source>
</evidence>
<accession>A0A0C9W401</accession>
<dbReference type="OrthoDB" id="6500128at2759"/>
<feature type="domain" description="ABC transporter" evidence="3">
    <location>
        <begin position="414"/>
        <end position="690"/>
    </location>
</feature>
<dbReference type="InterPro" id="IPR039421">
    <property type="entry name" value="Type_1_exporter"/>
</dbReference>
<dbReference type="InterPro" id="IPR003593">
    <property type="entry name" value="AAA+_ATPase"/>
</dbReference>
<keyword evidence="1" id="KW-0547">Nucleotide-binding</keyword>
<dbReference type="GO" id="GO:0005524">
    <property type="term" value="F:ATP binding"/>
    <property type="evidence" value="ECO:0007669"/>
    <property type="project" value="UniProtKB-KW"/>
</dbReference>
<organism evidence="4 5">
    <name type="scientific">Sphaerobolus stellatus (strain SS14)</name>
    <dbReference type="NCBI Taxonomy" id="990650"/>
    <lineage>
        <taxon>Eukaryota</taxon>
        <taxon>Fungi</taxon>
        <taxon>Dikarya</taxon>
        <taxon>Basidiomycota</taxon>
        <taxon>Agaricomycotina</taxon>
        <taxon>Agaricomycetes</taxon>
        <taxon>Phallomycetidae</taxon>
        <taxon>Geastrales</taxon>
        <taxon>Sphaerobolaceae</taxon>
        <taxon>Sphaerobolus</taxon>
    </lineage>
</organism>
<dbReference type="InterPro" id="IPR003439">
    <property type="entry name" value="ABC_transporter-like_ATP-bd"/>
</dbReference>
<dbReference type="InterPro" id="IPR027417">
    <property type="entry name" value="P-loop_NTPase"/>
</dbReference>
<dbReference type="PANTHER" id="PTHR43394:SF1">
    <property type="entry name" value="ATP-BINDING CASSETTE SUB-FAMILY B MEMBER 10, MITOCHONDRIAL"/>
    <property type="match status" value="1"/>
</dbReference>
<evidence type="ECO:0000313" key="5">
    <source>
        <dbReference type="Proteomes" id="UP000054279"/>
    </source>
</evidence>
<dbReference type="PROSITE" id="PS00211">
    <property type="entry name" value="ABC_TRANSPORTER_1"/>
    <property type="match status" value="1"/>
</dbReference>
<dbReference type="InterPro" id="IPR017871">
    <property type="entry name" value="ABC_transporter-like_CS"/>
</dbReference>
<dbReference type="AlphaFoldDB" id="A0A0C9W401"/>
<sequence length="701" mass="79879">MDSKSSQEEKNAGTSKSSLQFEQLGVWTVMEEVNHDNLWIRFQWNPRDWIKEVIRASSILYRFALDCYAVSPWRMSIYIMFQVWSGLTTSINMYFTGKVLNSMQDALSTGSLDGRILFQTIMLRISLRCIESGLHHLNHSIRNGLSTRVRTLFERSLLTSNLRLDLSSCEEKDTFDKYNKYLKGKYFPNAWKTFTQIIGRLQLYTSAISQLTFLFGVLGSHPGGYWFSLICLVNAFSAAGWHGRIYKNCPTYVWDSNPYFRRIRAVMQIATDLKHRMEMISDGISNYLEKEWLKASENLVDVSDDYYTSQRDEKSLISSIIQRLIGDLPLMFYTFQVYLSPKAFSLSAVALTQQASETLTGVVWRALNPSSPFSGLVRQAEELYTLQDSDPLLTMMDGTLDYAEYAPKANGMDIAFENVSFSYPKKTENVIRDVSFTIKQGQIVVIVGLNGSGKSTLFKLINRLYDIKSGTVFIDSHPIASYMAKTLRKATAMHYQTYTHYPLSIYENILLGNVDDGINMENEQALRDSVKEAIEMGGAEEVMEKQPAGMDSVLKPNVLSTRNHKSEEGGPEFKAKMAEIGKSTELSAGQWQRLALARLFYRAKSKRVRLVAVDEPSASLDPKMEYALFERLRSLSSIQGKTLIYVTHRFGYLTKRADLILVMREGQLVEQGRHSDLLKLNGEYANLYNLQAEAFMSDELE</sequence>
<evidence type="ECO:0000256" key="2">
    <source>
        <dbReference type="ARBA" id="ARBA00022840"/>
    </source>
</evidence>
<dbReference type="PROSITE" id="PS50893">
    <property type="entry name" value="ABC_TRANSPORTER_2"/>
    <property type="match status" value="1"/>
</dbReference>
<proteinExistence type="predicted"/>
<dbReference type="GO" id="GO:0016887">
    <property type="term" value="F:ATP hydrolysis activity"/>
    <property type="evidence" value="ECO:0007669"/>
    <property type="project" value="InterPro"/>
</dbReference>
<keyword evidence="2" id="KW-0067">ATP-binding</keyword>
<dbReference type="SUPFAM" id="SSF52540">
    <property type="entry name" value="P-loop containing nucleoside triphosphate hydrolases"/>
    <property type="match status" value="1"/>
</dbReference>
<name>A0A0C9W401_SPHS4</name>